<dbReference type="GO" id="GO:0003887">
    <property type="term" value="F:DNA-directed DNA polymerase activity"/>
    <property type="evidence" value="ECO:0007669"/>
    <property type="project" value="InterPro"/>
</dbReference>
<dbReference type="Gene3D" id="3.40.50.10110">
    <property type="entry name" value="DNA polymerase III subunit chi"/>
    <property type="match status" value="1"/>
</dbReference>
<comment type="caution">
    <text evidence="1">The sequence shown here is derived from an EMBL/GenBank/DDBJ whole genome shotgun (WGS) entry which is preliminary data.</text>
</comment>
<proteinExistence type="predicted"/>
<dbReference type="GO" id="GO:0006260">
    <property type="term" value="P:DNA replication"/>
    <property type="evidence" value="ECO:0007669"/>
    <property type="project" value="InterPro"/>
</dbReference>
<dbReference type="Proteomes" id="UP000095087">
    <property type="component" value="Unassembled WGS sequence"/>
</dbReference>
<accession>A0A1E2RWM4</accession>
<evidence type="ECO:0000313" key="1">
    <source>
        <dbReference type="EMBL" id="ODA66469.1"/>
    </source>
</evidence>
<dbReference type="InterPro" id="IPR007459">
    <property type="entry name" value="DNA_pol3_chi"/>
</dbReference>
<evidence type="ECO:0000313" key="2">
    <source>
        <dbReference type="Proteomes" id="UP000095087"/>
    </source>
</evidence>
<dbReference type="AlphaFoldDB" id="A0A1E2RWM4"/>
<dbReference type="RefSeq" id="WP_069095771.1">
    <property type="nucleotide sequence ID" value="NZ_MASI01000007.1"/>
</dbReference>
<dbReference type="EMBL" id="MASI01000007">
    <property type="protein sequence ID" value="ODA66469.1"/>
    <property type="molecule type" value="Genomic_DNA"/>
</dbReference>
<dbReference type="InterPro" id="IPR036768">
    <property type="entry name" value="PolIII_chi_sf"/>
</dbReference>
<dbReference type="NCBIfam" id="NF004347">
    <property type="entry name" value="PRK05728.1-4"/>
    <property type="match status" value="1"/>
</dbReference>
<dbReference type="SUPFAM" id="SSF102400">
    <property type="entry name" value="DNA polymerase III chi subunit"/>
    <property type="match status" value="1"/>
</dbReference>
<organism evidence="1 2">
    <name type="scientific">Methyloligella halotolerans</name>
    <dbReference type="NCBI Taxonomy" id="1177755"/>
    <lineage>
        <taxon>Bacteria</taxon>
        <taxon>Pseudomonadati</taxon>
        <taxon>Pseudomonadota</taxon>
        <taxon>Alphaproteobacteria</taxon>
        <taxon>Hyphomicrobiales</taxon>
        <taxon>Hyphomicrobiaceae</taxon>
        <taxon>Methyloligella</taxon>
    </lineage>
</organism>
<dbReference type="STRING" id="1177755.A7A08_02592"/>
<dbReference type="OrthoDB" id="9795973at2"/>
<reference evidence="1 2" key="1">
    <citation type="submission" date="2016-07" db="EMBL/GenBank/DDBJ databases">
        <title>Draft genome sequence of Methyloligella halotolerans C2T (VKM B-2706T=CCUG 61687T=DSM 25045T), a halotolerant polyhydroxybutyrate accumulating methylotroph.</title>
        <authorList>
            <person name="Vasilenko O.V."/>
            <person name="Doronina N.V."/>
            <person name="Poroshina M.N."/>
            <person name="Tarlachkov S.V."/>
            <person name="Trotsenko Y.A."/>
        </authorList>
    </citation>
    <scope>NUCLEOTIDE SEQUENCE [LARGE SCALE GENOMIC DNA]</scope>
    <source>
        <strain evidence="1 2">VKM B-2706</strain>
    </source>
</reference>
<dbReference type="PANTHER" id="PTHR38767">
    <property type="entry name" value="DNA POLYMERASE III SUBUNIT CHI"/>
    <property type="match status" value="1"/>
</dbReference>
<dbReference type="GO" id="GO:0032298">
    <property type="term" value="P:positive regulation of DNA-templated DNA replication initiation"/>
    <property type="evidence" value="ECO:0007669"/>
    <property type="project" value="TreeGrafter"/>
</dbReference>
<keyword evidence="2" id="KW-1185">Reference proteome</keyword>
<dbReference type="PATRIC" id="fig|1177755.3.peg.2615"/>
<gene>
    <name evidence="1" type="ORF">A7A08_02592</name>
</gene>
<dbReference type="GO" id="GO:0003677">
    <property type="term" value="F:DNA binding"/>
    <property type="evidence" value="ECO:0007669"/>
    <property type="project" value="InterPro"/>
</dbReference>
<sequence>MSAAATELYFYHLEQRSLEDVLPVLLERSLERGWRAVVQAGSEERLEQLNSHLWTYSQASFLPHGTEEDGPPAEQPVFLTLDDGNPNGAAIRFLVDGAPLSETAGYERIVILFDGRDEDAKARARQEWKAARDKDIPVSYWQQDETGRWQQKA</sequence>
<name>A0A1E2RWM4_9HYPH</name>
<dbReference type="PANTHER" id="PTHR38767:SF1">
    <property type="entry name" value="DNA POLYMERASE III SUBUNIT CHI"/>
    <property type="match status" value="1"/>
</dbReference>
<protein>
    <submittedName>
        <fullName evidence="1">DNA polymerase III subunit chi</fullName>
    </submittedName>
</protein>
<dbReference type="Pfam" id="PF04364">
    <property type="entry name" value="DNA_pol3_chi"/>
    <property type="match status" value="1"/>
</dbReference>